<accession>A0ABM0JH26</accession>
<feature type="region of interest" description="Disordered" evidence="1">
    <location>
        <begin position="666"/>
        <end position="697"/>
    </location>
</feature>
<feature type="region of interest" description="Disordered" evidence="1">
    <location>
        <begin position="1985"/>
        <end position="2085"/>
    </location>
</feature>
<feature type="compositionally biased region" description="Polar residues" evidence="1">
    <location>
        <begin position="787"/>
        <end position="797"/>
    </location>
</feature>
<feature type="compositionally biased region" description="Polar residues" evidence="1">
    <location>
        <begin position="97"/>
        <end position="108"/>
    </location>
</feature>
<dbReference type="GeneID" id="101864051"/>
<dbReference type="Proteomes" id="UP000694888">
    <property type="component" value="Unplaced"/>
</dbReference>
<feature type="compositionally biased region" description="Basic residues" evidence="1">
    <location>
        <begin position="2073"/>
        <end position="2085"/>
    </location>
</feature>
<feature type="region of interest" description="Disordered" evidence="1">
    <location>
        <begin position="2927"/>
        <end position="2974"/>
    </location>
</feature>
<feature type="compositionally biased region" description="Basic and acidic residues" evidence="1">
    <location>
        <begin position="2927"/>
        <end position="2962"/>
    </location>
</feature>
<evidence type="ECO:0000313" key="4">
    <source>
        <dbReference type="RefSeq" id="XP_005093515.2"/>
    </source>
</evidence>
<feature type="compositionally biased region" description="Basic and acidic residues" evidence="1">
    <location>
        <begin position="1996"/>
        <end position="2005"/>
    </location>
</feature>
<feature type="compositionally biased region" description="Polar residues" evidence="1">
    <location>
        <begin position="1493"/>
        <end position="1515"/>
    </location>
</feature>
<feature type="region of interest" description="Disordered" evidence="1">
    <location>
        <begin position="284"/>
        <end position="360"/>
    </location>
</feature>
<feature type="compositionally biased region" description="Polar residues" evidence="1">
    <location>
        <begin position="1563"/>
        <end position="1580"/>
    </location>
</feature>
<feature type="compositionally biased region" description="Polar residues" evidence="1">
    <location>
        <begin position="2009"/>
        <end position="2020"/>
    </location>
</feature>
<feature type="region of interest" description="Disordered" evidence="1">
    <location>
        <begin position="443"/>
        <end position="484"/>
    </location>
</feature>
<feature type="compositionally biased region" description="Basic and acidic residues" evidence="1">
    <location>
        <begin position="62"/>
        <end position="71"/>
    </location>
</feature>
<feature type="region of interest" description="Disordered" evidence="1">
    <location>
        <begin position="989"/>
        <end position="1025"/>
    </location>
</feature>
<evidence type="ECO:0000256" key="1">
    <source>
        <dbReference type="SAM" id="MobiDB-lite"/>
    </source>
</evidence>
<name>A0ABM0JH26_APLCA</name>
<feature type="region of interest" description="Disordered" evidence="1">
    <location>
        <begin position="52"/>
        <end position="108"/>
    </location>
</feature>
<feature type="compositionally biased region" description="Basic residues" evidence="1">
    <location>
        <begin position="2546"/>
        <end position="2557"/>
    </location>
</feature>
<feature type="compositionally biased region" description="Polar residues" evidence="1">
    <location>
        <begin position="124"/>
        <end position="147"/>
    </location>
</feature>
<evidence type="ECO:0000256" key="2">
    <source>
        <dbReference type="SAM" id="Phobius"/>
    </source>
</evidence>
<feature type="region of interest" description="Disordered" evidence="1">
    <location>
        <begin position="2793"/>
        <end position="2851"/>
    </location>
</feature>
<protein>
    <submittedName>
        <fullName evidence="4">Uncharacterized protein LOC101864051</fullName>
    </submittedName>
</protein>
<feature type="compositionally biased region" description="Basic and acidic residues" evidence="1">
    <location>
        <begin position="473"/>
        <end position="484"/>
    </location>
</feature>
<feature type="compositionally biased region" description="Polar residues" evidence="1">
    <location>
        <begin position="3026"/>
        <end position="3035"/>
    </location>
</feature>
<feature type="region of interest" description="Disordered" evidence="1">
    <location>
        <begin position="2537"/>
        <end position="2568"/>
    </location>
</feature>
<sequence length="3226" mass="361767">MDHSDRGSPDLSLFQWLQLAPANGIVFGVFTAGLAFLMLLSYLHNEDALQAQGNPQCNKSKKQIEARHRENPVSQFSGKTPNKRESKPKERGELSLPSPQGNGNWAQNGKASFLTKACQDEHPSYSNKFNSPPRNSQLNKVTSSTWGKTGHGSRYSSLSSSLYPTARAEKVDQKDLLGRIVRLENKTSKMDFEKFCTPEVSPVSFRKNIDSLSPRGIRAHREGISRPYQNLLDPQRRREHFNRDRMGSFLRRYPYSERKYRNDKENASSNKPYFTLTDQEAVNLPKVRNKTKSAFAKSPLRTNRTPTKEKVIPRSSSPKSRNTQGTCSSAESQGSSRIDSPSFTAATSPPVLSGSTVDADNQECAEELRVRLPQRDNFHMEITCMKLKPGDKEVLMGRLSQAGSPVNVESRSPRISAHNVDVSGTHSEESLALGIDANLQRAEHPEQDGDLARGGTASRNKRRSRSSVSSTRQTDKDQGQRKCSDCRQDQCTLPLCANFSQEENPANAEEVDGEHTWFRKAKIPLEQSVSPKSSTVMKGPLVDKHQRTRYLQLEELEPIKTSSVRERGKSRLHRPESFQCNVTAASSPSKDVYLLAGRHRVRPLKLKEKLLHNVVKCDLSGDSCGEDDLPDRKIRDALGKFHKHGGGPTIGRWQKGVTTCKKRWNQLKSRSTDSEIGSSPISEKPKSKRHRSVVKDEQGEVTEFAKKLFQPYFQHRPQYNKNGYDKVTAVPATASKLKGRKRRKKQADEEEPYYRPFDAQTSESEDDLRTLTDDLLPPLITYAEQKNTGNLDDTNAGQKRHRVHSPADAVKGGRKSTSPDIHYRRQLKSEVTRSSDRIKMTPRSADPDNPRQFYAGAQTRGHYDFYPDVKDRLDCSSQVIQPRASRVIPLSTLPATGRRKKYGKSGNALPAPPSLMQIPPSKETLVKLNSNVKLPTEDQRVVFMTRSVTDKEQKKVRTFTLQGCSTFGSEKGNTNLRGRELEDSHVRPNTMVTGANSNSHRKMQRHQRDQTHWSSRSKRHRARSNEVNLEACSGELNSLIRSTIRDENHYHPNTTEHRQTEIWERCKFDSNLYSPMRKNPVPGGYDIVEVGEAKVLISPIDNSRQNNSDGIPEQITYSPGAAKISFPKTPRKRKNDLKYVRSNLSPDFNNVQFHVQNKEANVEDRGCHLNPQTRLCFPKTHRKRLKFSEEKAISNSNQALLKKSNDDLKCLLTTICPDKFRVLPCVSKRGKVPFGIEDTSKLITRHMDSSQSDVGSKGLKFKYNTKYSVQNSTKCLLATCPAETGLLHNRVPISAPGRMPEGDNHQKRWQDTNTQVPQHTDLIFVQNPNVDKKKEKRDRGHGTSTRCELMANLAGDTSEYTGSNGFQVARLAKLMTVKPSPAAFRSHSTTIVEIEPRKSACFRSGLDRYSTLEQIGFVHNRQLCPTLRDSKHCSVENETYIENSVPSNHEFQHPFDEGVIPTKLLKNPKGLRATCRGKLWKEKARREVPTNKPKANNNTLSLPNVSASARESSPSGGEKLFVKNPVEGKCFPKDKARKRFCRPKRLSKYSLDKTLQRYRLRSQDQSSCNTTKPSTGQNQTLKGCTLKRKRVSGIPRPTFPTVPLCESSSDIKSTSLDRTQIPVYSRLNLCKYINGLKDKTPLALEQTLGSESSVTSHRKLVCLRTGKKPLVPKHVERNQRKSSRDVSGYQHGLYVVKIQSEMTMSSTVSIPNTAQHQVDLHSKTLCSNQNVLARHCFTRSQRVYDNAANTYSRSRSVLGKLIPLEAPGDRKAPKTPHGLLFDGHLLYTLQVSSTDPVCSDTSQSLMNERNGISCIPSRCLSYYPSGETALNVNGELGKTAMAVVVQSASDEISNTQHASDSELDTFESSRVDVSVSDSQWSTRPLLSYSFLDEIEGDGYFGEQGAVGNNISDLSLDWCPLSSERQRVAEDDYLEDETPGKHSCRTWTFHDSQPSIQLDSEQVSYMKIIPKRKGVNGFKLSRLSLHNNRQKSGRLRGTQDKGKGEDWAVTGTTTSLPSSVPSFLGSASRDSTIPASSSSNGIGTRINLKAPKDLPSSTLSVTSASPPEYQRTRLGGKRRSAWKRKHAARRQLSRSIARSLTTYIKKPKRVDKNVLGCAIRNPTGDYLPLPLAQGARYTPLAQTCQAQTPLPNLPDAEGDGIAVVEAEAKEWMLKNNGQATERMYHAVDQQVSCRLEEFIPPTDMHMVTQLERVIRMSHNQMSPARPQQHTGCLHARSSNSCHDDLESESPQSNKNSKILESESENLEILNKTKLHFSEREKADTLVTKTQQNSHKNTSNSLYILDFGNSPKRGSSPELSIITVDLQEVTQHAESKKKGKYYEQAEDQQVDDPAKLSKYDVSRFQSLPSGDFPLLHTLSTAENCLVQKKRETHNNIKTNIKRKSKYKTPRDISLSNRSSDFFRPQTILQDFTRKASTIKPKPKPRRGAASLIPVRKKTEQISRSSLKKKTSIESIQVSKGFTTPTKGRKARGVPTAHEKRLDQNTVVKHMLDQESCSSFQTHFSQKPVNLKYPLSTSIASKHDQLSQSKKRQQCRKSKSRSNPIKPFQIPSKIPVPVRTISKSVEVNTLLRGTFNDQQPQSAHTDYMDQQVSQKVTTDVTLDSAPDRHKRASRIPVPINYASSKALMTKEQVDTSVQAGLSLGQPSTTNSTIRGKDKCLDMCPLLGIPLHTLGLFNQHQIFCTSPPHMGSCRKGNQDYNMTSMLTSASKGSRYHPPPTPLVFYVQNENLNKSEAKNAVNVEKQKLKALPASSDKSINIEGEGDMSALLLDVSKSESAKSPIIQSMRSAGEKSKENMNLHETSSEKHTRSKDSNLLHEVQKNKEAKENKSHPRIRNFRANKTIPVAKFRETIKKIPAPDTMPTPVLAKFDKHKQSTQTSRKRCRIAGRLAQRVSEDPCVLERERLTAGRQISDHLQQKQLKDDIDKQTEYPKRPPEVRNNKDGHNEMASPTSVSPYPAHAEENMKLLISALRSSETPTQSRLRQAKKKRKAAGPPLLHTSVRSRRRNKSAMTGENMNESRWRKKTMTQEWTVSQEDHQSVQAGRHDAGKTHSRKVAPLTVANVERKPGGILEKTIRFSGPRPIPTSHFTRSSFCSNRVNDTRQYFVSPSRCAFESNDNKGDAYSSFHLSELPNIPGSASFEKLSSVKTPPDLVDIELSLETSGLHCVSSHAAIDTMADVSESMLDSHHIQGAQHHGLNRNSPTSNYQCL</sequence>
<feature type="region of interest" description="Disordered" evidence="1">
    <location>
        <begin position="1561"/>
        <end position="1580"/>
    </location>
</feature>
<proteinExistence type="predicted"/>
<keyword evidence="2" id="KW-0812">Transmembrane</keyword>
<feature type="compositionally biased region" description="Basic and acidic residues" evidence="1">
    <location>
        <begin position="821"/>
        <end position="849"/>
    </location>
</feature>
<feature type="compositionally biased region" description="Basic and acidic residues" evidence="1">
    <location>
        <begin position="2806"/>
        <end position="2847"/>
    </location>
</feature>
<feature type="compositionally biased region" description="Polar residues" evidence="1">
    <location>
        <begin position="2027"/>
        <end position="2041"/>
    </location>
</feature>
<keyword evidence="2" id="KW-1133">Transmembrane helix</keyword>
<feature type="region of interest" description="Disordered" evidence="1">
    <location>
        <begin position="403"/>
        <end position="426"/>
    </location>
</feature>
<feature type="region of interest" description="Disordered" evidence="1">
    <location>
        <begin position="2989"/>
        <end position="3045"/>
    </location>
</feature>
<feature type="transmembrane region" description="Helical" evidence="2">
    <location>
        <begin position="21"/>
        <end position="43"/>
    </location>
</feature>
<feature type="region of interest" description="Disordered" evidence="1">
    <location>
        <begin position="1483"/>
        <end position="1519"/>
    </location>
</feature>
<feature type="compositionally biased region" description="Polar residues" evidence="1">
    <location>
        <begin position="666"/>
        <end position="681"/>
    </location>
</feature>
<keyword evidence="3" id="KW-1185">Reference proteome</keyword>
<dbReference type="RefSeq" id="XP_005093515.2">
    <property type="nucleotide sequence ID" value="XM_005093458.3"/>
</dbReference>
<evidence type="ECO:0000313" key="3">
    <source>
        <dbReference type="Proteomes" id="UP000694888"/>
    </source>
</evidence>
<feature type="compositionally biased region" description="Polar residues" evidence="1">
    <location>
        <begin position="2054"/>
        <end position="2064"/>
    </location>
</feature>
<gene>
    <name evidence="4" type="primary">LOC101864051</name>
</gene>
<keyword evidence="2" id="KW-0472">Membrane</keyword>
<feature type="region of interest" description="Disordered" evidence="1">
    <location>
        <begin position="123"/>
        <end position="159"/>
    </location>
</feature>
<feature type="region of interest" description="Disordered" evidence="1">
    <location>
        <begin position="787"/>
        <end position="852"/>
    </location>
</feature>
<feature type="compositionally biased region" description="Basic and acidic residues" evidence="1">
    <location>
        <begin position="82"/>
        <end position="93"/>
    </location>
</feature>
<reference evidence="4" key="1">
    <citation type="submission" date="2025-08" db="UniProtKB">
        <authorList>
            <consortium name="RefSeq"/>
        </authorList>
    </citation>
    <scope>IDENTIFICATION</scope>
</reference>
<feature type="region of interest" description="Disordered" evidence="1">
    <location>
        <begin position="2221"/>
        <end position="2262"/>
    </location>
</feature>
<feature type="compositionally biased region" description="Polar residues" evidence="1">
    <location>
        <begin position="2221"/>
        <end position="2239"/>
    </location>
</feature>
<organism evidence="3 4">
    <name type="scientific">Aplysia californica</name>
    <name type="common">California sea hare</name>
    <dbReference type="NCBI Taxonomy" id="6500"/>
    <lineage>
        <taxon>Eukaryota</taxon>
        <taxon>Metazoa</taxon>
        <taxon>Spiralia</taxon>
        <taxon>Lophotrochozoa</taxon>
        <taxon>Mollusca</taxon>
        <taxon>Gastropoda</taxon>
        <taxon>Heterobranchia</taxon>
        <taxon>Euthyneura</taxon>
        <taxon>Tectipleura</taxon>
        <taxon>Aplysiida</taxon>
        <taxon>Aplysioidea</taxon>
        <taxon>Aplysiidae</taxon>
        <taxon>Aplysia</taxon>
    </lineage>
</organism>
<feature type="region of interest" description="Disordered" evidence="1">
    <location>
        <begin position="896"/>
        <end position="915"/>
    </location>
</feature>
<feature type="compositionally biased region" description="Polar residues" evidence="1">
    <location>
        <begin position="314"/>
        <end position="347"/>
    </location>
</feature>